<feature type="signal peptide" evidence="1">
    <location>
        <begin position="1"/>
        <end position="25"/>
    </location>
</feature>
<dbReference type="InterPro" id="IPR035923">
    <property type="entry name" value="TT1751-like_sf"/>
</dbReference>
<evidence type="ECO:0000313" key="2">
    <source>
        <dbReference type="EMBL" id="SDW42462.1"/>
    </source>
</evidence>
<dbReference type="Proteomes" id="UP000199118">
    <property type="component" value="Unassembled WGS sequence"/>
</dbReference>
<evidence type="ECO:0000313" key="3">
    <source>
        <dbReference type="Proteomes" id="UP000199118"/>
    </source>
</evidence>
<protein>
    <submittedName>
        <fullName evidence="2">Uncharacterized conserved protein, DUF302 family</fullName>
    </submittedName>
</protein>
<keyword evidence="1" id="KW-0732">Signal</keyword>
<proteinExistence type="predicted"/>
<dbReference type="SUPFAM" id="SSF103247">
    <property type="entry name" value="TT1751-like"/>
    <property type="match status" value="1"/>
</dbReference>
<sequence length="164" mass="16987">MIHFARRLAGSLALLLMIVAGGASAQVPGPRPGWRVIETALPYDALLPRLREAVRAENMGLVTEAGPTEAAAGRGVTIPGNRVVGVFRNDYAVRALGLSVAAMIEAPIRFYVTENGTGTGAALSWKTPGAVFAPYADEGGAELEALAAELDAVFEAIAARATAE</sequence>
<gene>
    <name evidence="2" type="ORF">SAMN05444336_101974</name>
</gene>
<evidence type="ECO:0000256" key="1">
    <source>
        <dbReference type="SAM" id="SignalP"/>
    </source>
</evidence>
<name>A0A1H2TF06_9RHOB</name>
<dbReference type="AlphaFoldDB" id="A0A1H2TF06"/>
<dbReference type="STRING" id="356660.SAMN05444336_101974"/>
<dbReference type="RefSeq" id="WP_218133332.1">
    <property type="nucleotide sequence ID" value="NZ_FNMZ01000001.1"/>
</dbReference>
<organism evidence="2 3">
    <name type="scientific">Albimonas donghaensis</name>
    <dbReference type="NCBI Taxonomy" id="356660"/>
    <lineage>
        <taxon>Bacteria</taxon>
        <taxon>Pseudomonadati</taxon>
        <taxon>Pseudomonadota</taxon>
        <taxon>Alphaproteobacteria</taxon>
        <taxon>Rhodobacterales</taxon>
        <taxon>Paracoccaceae</taxon>
        <taxon>Albimonas</taxon>
    </lineage>
</organism>
<feature type="chain" id="PRO_5011496139" evidence="1">
    <location>
        <begin position="26"/>
        <end position="164"/>
    </location>
</feature>
<keyword evidence="3" id="KW-1185">Reference proteome</keyword>
<reference evidence="2 3" key="1">
    <citation type="submission" date="2016-10" db="EMBL/GenBank/DDBJ databases">
        <authorList>
            <person name="de Groot N.N."/>
        </authorList>
    </citation>
    <scope>NUCLEOTIDE SEQUENCE [LARGE SCALE GENOMIC DNA]</scope>
    <source>
        <strain evidence="2 3">DSM 17890</strain>
    </source>
</reference>
<accession>A0A1H2TF06</accession>
<dbReference type="EMBL" id="FNMZ01000001">
    <property type="protein sequence ID" value="SDW42462.1"/>
    <property type="molecule type" value="Genomic_DNA"/>
</dbReference>
<dbReference type="Gene3D" id="3.30.310.70">
    <property type="entry name" value="TT1751-like domain"/>
    <property type="match status" value="1"/>
</dbReference>